<dbReference type="PROSITE" id="PS50031">
    <property type="entry name" value="EH"/>
    <property type="match status" value="1"/>
</dbReference>
<dbReference type="InterPro" id="IPR011992">
    <property type="entry name" value="EF-hand-dom_pair"/>
</dbReference>
<name>A0A409VC71_9AGAR</name>
<dbReference type="EMBL" id="NHYE01005664">
    <property type="protein sequence ID" value="PPQ64638.1"/>
    <property type="molecule type" value="Genomic_DNA"/>
</dbReference>
<feature type="domain" description="EH" evidence="1">
    <location>
        <begin position="11"/>
        <end position="87"/>
    </location>
</feature>
<organism evidence="2 3">
    <name type="scientific">Gymnopilus dilepis</name>
    <dbReference type="NCBI Taxonomy" id="231916"/>
    <lineage>
        <taxon>Eukaryota</taxon>
        <taxon>Fungi</taxon>
        <taxon>Dikarya</taxon>
        <taxon>Basidiomycota</taxon>
        <taxon>Agaricomycotina</taxon>
        <taxon>Agaricomycetes</taxon>
        <taxon>Agaricomycetidae</taxon>
        <taxon>Agaricales</taxon>
        <taxon>Agaricineae</taxon>
        <taxon>Hymenogastraceae</taxon>
        <taxon>Gymnopilus</taxon>
    </lineage>
</organism>
<dbReference type="InterPro" id="IPR000261">
    <property type="entry name" value="EH_dom"/>
</dbReference>
<evidence type="ECO:0000313" key="3">
    <source>
        <dbReference type="Proteomes" id="UP000284706"/>
    </source>
</evidence>
<dbReference type="SMART" id="SM00027">
    <property type="entry name" value="EH"/>
    <property type="match status" value="1"/>
</dbReference>
<dbReference type="SUPFAM" id="SSF47473">
    <property type="entry name" value="EF-hand"/>
    <property type="match status" value="1"/>
</dbReference>
<reference evidence="2 3" key="1">
    <citation type="journal article" date="2018" name="Evol. Lett.">
        <title>Horizontal gene cluster transfer increased hallucinogenic mushroom diversity.</title>
        <authorList>
            <person name="Reynolds H.T."/>
            <person name="Vijayakumar V."/>
            <person name="Gluck-Thaler E."/>
            <person name="Korotkin H.B."/>
            <person name="Matheny P.B."/>
            <person name="Slot J.C."/>
        </authorList>
    </citation>
    <scope>NUCLEOTIDE SEQUENCE [LARGE SCALE GENOMIC DNA]</scope>
    <source>
        <strain evidence="2 3">SRW20</strain>
    </source>
</reference>
<evidence type="ECO:0000259" key="1">
    <source>
        <dbReference type="PROSITE" id="PS50031"/>
    </source>
</evidence>
<dbReference type="PANTHER" id="PTHR11216">
    <property type="entry name" value="EH DOMAIN"/>
    <property type="match status" value="1"/>
</dbReference>
<keyword evidence="3" id="KW-1185">Reference proteome</keyword>
<gene>
    <name evidence="2" type="ORF">CVT26_002729</name>
</gene>
<dbReference type="OrthoDB" id="524326at2759"/>
<dbReference type="STRING" id="231916.A0A409VC71"/>
<dbReference type="GO" id="GO:0005737">
    <property type="term" value="C:cytoplasm"/>
    <property type="evidence" value="ECO:0007669"/>
    <property type="project" value="TreeGrafter"/>
</dbReference>
<proteinExistence type="predicted"/>
<dbReference type="Gene3D" id="1.10.238.10">
    <property type="entry name" value="EF-hand"/>
    <property type="match status" value="1"/>
</dbReference>
<dbReference type="Pfam" id="PF12763">
    <property type="entry name" value="EH"/>
    <property type="match status" value="1"/>
</dbReference>
<comment type="caution">
    <text evidence="2">The sequence shown here is derived from an EMBL/GenBank/DDBJ whole genome shotgun (WGS) entry which is preliminary data.</text>
</comment>
<dbReference type="Proteomes" id="UP000284706">
    <property type="component" value="Unassembled WGS sequence"/>
</dbReference>
<evidence type="ECO:0000313" key="2">
    <source>
        <dbReference type="EMBL" id="PPQ64638.1"/>
    </source>
</evidence>
<dbReference type="InParanoid" id="A0A409VC71"/>
<sequence length="111" mass="12032">MTNTFAPTPAELALVNQIFAQFDAQKLGIITGDVAVRVFGGAKVPPTVMGEIWNIADEENKGWLPKKGVAIAVRLIGWAQKGEKITPALVNKRKAALHLPLRISTEDLHAH</sequence>
<accession>A0A409VC71</accession>
<dbReference type="GO" id="GO:0016197">
    <property type="term" value="P:endosomal transport"/>
    <property type="evidence" value="ECO:0007669"/>
    <property type="project" value="TreeGrafter"/>
</dbReference>
<dbReference type="GO" id="GO:0006897">
    <property type="term" value="P:endocytosis"/>
    <property type="evidence" value="ECO:0007669"/>
    <property type="project" value="TreeGrafter"/>
</dbReference>
<dbReference type="GO" id="GO:0005886">
    <property type="term" value="C:plasma membrane"/>
    <property type="evidence" value="ECO:0007669"/>
    <property type="project" value="TreeGrafter"/>
</dbReference>
<protein>
    <recommendedName>
        <fullName evidence="1">EH domain-containing protein</fullName>
    </recommendedName>
</protein>
<dbReference type="PANTHER" id="PTHR11216:SF170">
    <property type="entry name" value="DYNAMIN ASSOCIATED PROTEIN 160, ISOFORM D"/>
    <property type="match status" value="1"/>
</dbReference>
<dbReference type="AlphaFoldDB" id="A0A409VC71"/>